<evidence type="ECO:0000313" key="3">
    <source>
        <dbReference type="Proteomes" id="UP000187013"/>
    </source>
</evidence>
<reference evidence="2 3" key="1">
    <citation type="submission" date="2016-08" db="EMBL/GenBank/DDBJ databases">
        <title>Draft genome sequence of allopolyploid Zygosaccharomyces rouxii.</title>
        <authorList>
            <person name="Watanabe J."/>
            <person name="Uehara K."/>
            <person name="Mogi Y."/>
            <person name="Tsukioka Y."/>
        </authorList>
    </citation>
    <scope>NUCLEOTIDE SEQUENCE [LARGE SCALE GENOMIC DNA]</scope>
    <source>
        <strain evidence="2 3">NBRC 110957</strain>
    </source>
</reference>
<evidence type="ECO:0000313" key="2">
    <source>
        <dbReference type="EMBL" id="GAV49911.1"/>
    </source>
</evidence>
<dbReference type="Proteomes" id="UP000187013">
    <property type="component" value="Unassembled WGS sequence"/>
</dbReference>
<feature type="compositionally biased region" description="Polar residues" evidence="1">
    <location>
        <begin position="67"/>
        <end position="79"/>
    </location>
</feature>
<protein>
    <submittedName>
        <fullName evidence="2">Uncharacterized protein</fullName>
    </submittedName>
</protein>
<evidence type="ECO:0000256" key="1">
    <source>
        <dbReference type="SAM" id="MobiDB-lite"/>
    </source>
</evidence>
<organism evidence="2 3">
    <name type="scientific">Zygosaccharomyces rouxii</name>
    <dbReference type="NCBI Taxonomy" id="4956"/>
    <lineage>
        <taxon>Eukaryota</taxon>
        <taxon>Fungi</taxon>
        <taxon>Dikarya</taxon>
        <taxon>Ascomycota</taxon>
        <taxon>Saccharomycotina</taxon>
        <taxon>Saccharomycetes</taxon>
        <taxon>Saccharomycetales</taxon>
        <taxon>Saccharomycetaceae</taxon>
        <taxon>Zygosaccharomyces</taxon>
    </lineage>
</organism>
<feature type="compositionally biased region" description="Polar residues" evidence="1">
    <location>
        <begin position="154"/>
        <end position="164"/>
    </location>
</feature>
<proteinExistence type="predicted"/>
<gene>
    <name evidence="2" type="ORF">ZYGR_0S00440</name>
</gene>
<feature type="compositionally biased region" description="Low complexity" evidence="1">
    <location>
        <begin position="130"/>
        <end position="139"/>
    </location>
</feature>
<feature type="region of interest" description="Disordered" evidence="1">
    <location>
        <begin position="58"/>
        <end position="95"/>
    </location>
</feature>
<feature type="region of interest" description="Disordered" evidence="1">
    <location>
        <begin position="130"/>
        <end position="164"/>
    </location>
</feature>
<accession>A0A1Q3A2G4</accession>
<name>A0A1Q3A2G4_ZYGRO</name>
<comment type="caution">
    <text evidence="2">The sequence shown here is derived from an EMBL/GenBank/DDBJ whole genome shotgun (WGS) entry which is preliminary data.</text>
</comment>
<dbReference type="EMBL" id="BDGX01000019">
    <property type="protein sequence ID" value="GAV49911.1"/>
    <property type="molecule type" value="Genomic_DNA"/>
</dbReference>
<dbReference type="OrthoDB" id="4068242at2759"/>
<dbReference type="AlphaFoldDB" id="A0A1Q3A2G4"/>
<sequence>MMSVMSATESNAGRLAYDDQFDEMHNLGGLFTPQELPLDDSFEQDFDHLSGFLDLHGLQGAGGTGDNGTPNTQASTPIPSSEKRPPLARRARSNPFYCPSRQIMNLVQKKKISKKIKKENSDAFISMLSLSQSDSQSQQVMPREFEEKVKDAGSSYNTQTEGSP</sequence>